<evidence type="ECO:0000259" key="2">
    <source>
        <dbReference type="PROSITE" id="PS50975"/>
    </source>
</evidence>
<dbReference type="InterPro" id="IPR011761">
    <property type="entry name" value="ATP-grasp"/>
</dbReference>
<dbReference type="GO" id="GO:0005737">
    <property type="term" value="C:cytoplasm"/>
    <property type="evidence" value="ECO:0007669"/>
    <property type="project" value="TreeGrafter"/>
</dbReference>
<dbReference type="InterPro" id="IPR013815">
    <property type="entry name" value="ATP_grasp_subdomain_1"/>
</dbReference>
<protein>
    <submittedName>
        <fullName evidence="3">Cyanophycin synthetase</fullName>
    </submittedName>
</protein>
<dbReference type="PANTHER" id="PTHR21621">
    <property type="entry name" value="RIBOSOMAL PROTEIN S6 MODIFICATION PROTEIN"/>
    <property type="match status" value="1"/>
</dbReference>
<dbReference type="EMBL" id="WJBU01000009">
    <property type="protein sequence ID" value="MRD47642.1"/>
    <property type="molecule type" value="Genomic_DNA"/>
</dbReference>
<evidence type="ECO:0000256" key="1">
    <source>
        <dbReference type="PROSITE-ProRule" id="PRU00409"/>
    </source>
</evidence>
<evidence type="ECO:0000313" key="4">
    <source>
        <dbReference type="Proteomes" id="UP000487350"/>
    </source>
</evidence>
<keyword evidence="1" id="KW-0067">ATP-binding</keyword>
<dbReference type="Gene3D" id="3.30.470.20">
    <property type="entry name" value="ATP-grasp fold, B domain"/>
    <property type="match status" value="1"/>
</dbReference>
<gene>
    <name evidence="3" type="ORF">GHT07_10165</name>
</gene>
<reference evidence="3 4" key="1">
    <citation type="submission" date="2019-11" db="EMBL/GenBank/DDBJ databases">
        <title>Caenimonas koreensis gen. nov., sp. nov., isolated from activated sludge.</title>
        <authorList>
            <person name="Seung H.R."/>
        </authorList>
    </citation>
    <scope>NUCLEOTIDE SEQUENCE [LARGE SCALE GENOMIC DNA]</scope>
    <source>
        <strain evidence="3 4">EMB320</strain>
    </source>
</reference>
<dbReference type="RefSeq" id="WP_153584967.1">
    <property type="nucleotide sequence ID" value="NZ_WJBU01000009.1"/>
</dbReference>
<dbReference type="OrthoDB" id="9803907at2"/>
<name>A0A844B315_9BURK</name>
<feature type="domain" description="ATP-grasp" evidence="2">
    <location>
        <begin position="194"/>
        <end position="390"/>
    </location>
</feature>
<proteinExistence type="predicted"/>
<keyword evidence="4" id="KW-1185">Reference proteome</keyword>
<comment type="caution">
    <text evidence="3">The sequence shown here is derived from an EMBL/GenBank/DDBJ whole genome shotgun (WGS) entry which is preliminary data.</text>
</comment>
<evidence type="ECO:0000313" key="3">
    <source>
        <dbReference type="EMBL" id="MRD47642.1"/>
    </source>
</evidence>
<dbReference type="PANTHER" id="PTHR21621:SF0">
    <property type="entry name" value="BETA-CITRYLGLUTAMATE SYNTHASE B-RELATED"/>
    <property type="match status" value="1"/>
</dbReference>
<dbReference type="Pfam" id="PF13549">
    <property type="entry name" value="ATP-grasp_5"/>
    <property type="match status" value="1"/>
</dbReference>
<keyword evidence="1" id="KW-0547">Nucleotide-binding</keyword>
<dbReference type="GO" id="GO:0005524">
    <property type="term" value="F:ATP binding"/>
    <property type="evidence" value="ECO:0007669"/>
    <property type="project" value="UniProtKB-UniRule"/>
</dbReference>
<dbReference type="PROSITE" id="PS50975">
    <property type="entry name" value="ATP_GRASP"/>
    <property type="match status" value="1"/>
</dbReference>
<dbReference type="GO" id="GO:0018169">
    <property type="term" value="F:ribosomal S6-glutamic acid ligase activity"/>
    <property type="evidence" value="ECO:0007669"/>
    <property type="project" value="TreeGrafter"/>
</dbReference>
<dbReference type="SUPFAM" id="SSF56059">
    <property type="entry name" value="Glutathione synthetase ATP-binding domain-like"/>
    <property type="match status" value="1"/>
</dbReference>
<dbReference type="Gene3D" id="3.30.1490.20">
    <property type="entry name" value="ATP-grasp fold, A domain"/>
    <property type="match status" value="1"/>
</dbReference>
<organism evidence="3 4">
    <name type="scientific">Caenimonas koreensis DSM 17982</name>
    <dbReference type="NCBI Taxonomy" id="1121255"/>
    <lineage>
        <taxon>Bacteria</taxon>
        <taxon>Pseudomonadati</taxon>
        <taxon>Pseudomonadota</taxon>
        <taxon>Betaproteobacteria</taxon>
        <taxon>Burkholderiales</taxon>
        <taxon>Comamonadaceae</taxon>
        <taxon>Caenimonas</taxon>
    </lineage>
</organism>
<dbReference type="GO" id="GO:0046872">
    <property type="term" value="F:metal ion binding"/>
    <property type="evidence" value="ECO:0007669"/>
    <property type="project" value="InterPro"/>
</dbReference>
<dbReference type="GO" id="GO:0009432">
    <property type="term" value="P:SOS response"/>
    <property type="evidence" value="ECO:0007669"/>
    <property type="project" value="TreeGrafter"/>
</dbReference>
<dbReference type="Proteomes" id="UP000487350">
    <property type="component" value="Unassembled WGS sequence"/>
</dbReference>
<accession>A0A844B315</accession>
<dbReference type="AlphaFoldDB" id="A0A844B315"/>
<sequence>MARISTTIPQQLDFSAIDQLFGTLLESPGTVSVPASDPRLGLIERIVLWHLCVQRQQKIPVFGPYYIAAIDADQAAFDVAVPSFEPEATTLAFRWMREAVNSLIGTPSPSASSIARVRADFESLLGRLQKHALVGVNNFHLMAAAHACGIPSLRISRDTFCFGQGHRARWFNSTITDRTPSMGVKMSKSKTMTAHVLALHGLPVPVHELAKDEGEALQVAARLGWPVVVKPDDHDQGRGVEAGLRDEAGVRRAFASASALSSRVLVEKHHFGEDYRLTVLHDRVVKILHRRAGGVTGDGRQSVAQLIAASQMTERAVRIRRQSGRELLALDSEANGLLQEQGLAAHDIPAQGAFVVLRRRNNISAGGIQTLVPVEDAHPDNLALAVRATRAIRLDISGVDLLIADIRRSWLETGACIIEMNSQPQVGIQNAPHVYEEIIRAAVPGDGRIPVHLVLCATQADEPSDKSILERAAALGCNGVATRRGLWVSGQQVAAAFTNPLDAGRALLLDDRVTSALCVMTARDAVVCGLPSDQIESLTMAGPQDAPVVRAALVMAAPHVKRPTFGNTMAPMPT</sequence>